<accession>A0ACA9PZX5</accession>
<gene>
    <name evidence="1" type="ORF">DHETER_LOCUS13410</name>
</gene>
<dbReference type="EMBL" id="CAJVPU010036582">
    <property type="protein sequence ID" value="CAG8730496.1"/>
    <property type="molecule type" value="Genomic_DNA"/>
</dbReference>
<sequence length="192" mass="23081">CIMKRTWAQWTNLDRNLLLKDVVGPWEFGEYRYLAQSRDQSDFEGGAGKSNLVQKLFHSEIYNKKKKQCSGSNCSESDFCEMIWDLEYGKCEYTTKEFKKIVQELNKDKPGEVIIKNNQVYWRRFFSEFKKHYLRDYLHCKELFDYKQQICASDSDLLQLKDQHFEIDNNIKKELSKPDFDDSEYTSQQKKR</sequence>
<keyword evidence="2" id="KW-1185">Reference proteome</keyword>
<comment type="caution">
    <text evidence="1">The sequence shown here is derived from an EMBL/GenBank/DDBJ whole genome shotgun (WGS) entry which is preliminary data.</text>
</comment>
<evidence type="ECO:0000313" key="1">
    <source>
        <dbReference type="EMBL" id="CAG8730496.1"/>
    </source>
</evidence>
<evidence type="ECO:0000313" key="2">
    <source>
        <dbReference type="Proteomes" id="UP000789702"/>
    </source>
</evidence>
<reference evidence="1" key="1">
    <citation type="submission" date="2021-06" db="EMBL/GenBank/DDBJ databases">
        <authorList>
            <person name="Kallberg Y."/>
            <person name="Tangrot J."/>
            <person name="Rosling A."/>
        </authorList>
    </citation>
    <scope>NUCLEOTIDE SEQUENCE</scope>
    <source>
        <strain evidence="1">IL203A</strain>
    </source>
</reference>
<feature type="non-terminal residue" evidence="1">
    <location>
        <position position="192"/>
    </location>
</feature>
<proteinExistence type="predicted"/>
<protein>
    <submittedName>
        <fullName evidence="1">5956_t:CDS:1</fullName>
    </submittedName>
</protein>
<feature type="non-terminal residue" evidence="1">
    <location>
        <position position="1"/>
    </location>
</feature>
<dbReference type="Proteomes" id="UP000789702">
    <property type="component" value="Unassembled WGS sequence"/>
</dbReference>
<name>A0ACA9PZX5_9GLOM</name>
<organism evidence="1 2">
    <name type="scientific">Dentiscutata heterogama</name>
    <dbReference type="NCBI Taxonomy" id="1316150"/>
    <lineage>
        <taxon>Eukaryota</taxon>
        <taxon>Fungi</taxon>
        <taxon>Fungi incertae sedis</taxon>
        <taxon>Mucoromycota</taxon>
        <taxon>Glomeromycotina</taxon>
        <taxon>Glomeromycetes</taxon>
        <taxon>Diversisporales</taxon>
        <taxon>Gigasporaceae</taxon>
        <taxon>Dentiscutata</taxon>
    </lineage>
</organism>